<dbReference type="InterPro" id="IPR011039">
    <property type="entry name" value="TFIIF_interaction"/>
</dbReference>
<feature type="domain" description="TFIIF beta subunit HTH" evidence="7">
    <location>
        <begin position="254"/>
        <end position="317"/>
    </location>
</feature>
<dbReference type="Pfam" id="PF02270">
    <property type="entry name" value="TFIIF_beta"/>
    <property type="match status" value="1"/>
</dbReference>
<dbReference type="SUPFAM" id="SSF50916">
    <property type="entry name" value="Rap30/74 interaction domains"/>
    <property type="match status" value="1"/>
</dbReference>
<comment type="similarity">
    <text evidence="2">Belongs to the TFIIF beta subunit family.</text>
</comment>
<dbReference type="SUPFAM" id="SSF46785">
    <property type="entry name" value="Winged helix' DNA-binding domain"/>
    <property type="match status" value="1"/>
</dbReference>
<dbReference type="InterPro" id="IPR036390">
    <property type="entry name" value="WH_DNA-bd_sf"/>
</dbReference>
<dbReference type="PANTHER" id="PTHR10445:SF0">
    <property type="entry name" value="GENERAL TRANSCRIPTION FACTOR IIF SUBUNIT 2"/>
    <property type="match status" value="1"/>
</dbReference>
<dbReference type="InterPro" id="IPR040450">
    <property type="entry name" value="TFIIF_beta_HTH"/>
</dbReference>
<keyword evidence="4" id="KW-0238">DNA-binding</keyword>
<sequence>MTYSKIDIKQEPDKGVLKDNQGKAKVGELAESDVDLYEETDECDLENSEQMIWLVKLPQFVQDRWDDIPSDSEEMAKIILSDDQNINEGLPREYDLKNCAKPRISNTFVFTEKVSKKANKRKLRNAKEGFPEIPRRLLWKNDTQRAEKKFKPSKSNDEGKEKEDIFFKAPHNPTAVIGAVAAELQMKPASSVEHSEFERRLQMTANIKKPVKLLNKVPMNNTLNPGTTGVVMKQFLKIAPSDKNRVKTLDKAYRISKEELQTKIFALFEKYEYYTMKDLVEKLRQPQIYLQEVLEDIGNYNTHGDFFGKWCLRSEYKQAIEKKNTYQTIDK</sequence>
<keyword evidence="10" id="KW-1185">Reference proteome</keyword>
<proteinExistence type="inferred from homology"/>
<comment type="subcellular location">
    <subcellularLocation>
        <location evidence="1">Nucleus</location>
    </subcellularLocation>
</comment>
<evidence type="ECO:0000256" key="2">
    <source>
        <dbReference type="ARBA" id="ARBA00009543"/>
    </source>
</evidence>
<evidence type="ECO:0000256" key="3">
    <source>
        <dbReference type="ARBA" id="ARBA00023015"/>
    </source>
</evidence>
<evidence type="ECO:0008006" key="11">
    <source>
        <dbReference type="Google" id="ProtNLM"/>
    </source>
</evidence>
<gene>
    <name evidence="9" type="ORF">Q9L58_000648</name>
</gene>
<evidence type="ECO:0000259" key="8">
    <source>
        <dbReference type="Pfam" id="PF17683"/>
    </source>
</evidence>
<comment type="caution">
    <text evidence="9">The sequence shown here is derived from an EMBL/GenBank/DDBJ whole genome shotgun (WGS) entry which is preliminary data.</text>
</comment>
<evidence type="ECO:0000256" key="1">
    <source>
        <dbReference type="ARBA" id="ARBA00004123"/>
    </source>
</evidence>
<dbReference type="Gene3D" id="1.10.10.10">
    <property type="entry name" value="Winged helix-like DNA-binding domain superfamily/Winged helix DNA-binding domain"/>
    <property type="match status" value="1"/>
</dbReference>
<protein>
    <recommendedName>
        <fullName evidence="11">Transcription initiation factor IIF subunit beta</fullName>
    </recommendedName>
</protein>
<dbReference type="Pfam" id="PF17683">
    <property type="entry name" value="TFIIF_beta_N"/>
    <property type="match status" value="1"/>
</dbReference>
<evidence type="ECO:0000313" key="10">
    <source>
        <dbReference type="Proteomes" id="UP001447188"/>
    </source>
</evidence>
<dbReference type="InterPro" id="IPR040504">
    <property type="entry name" value="TFIIF_beta_N"/>
</dbReference>
<accession>A0ABR3GWP2</accession>
<evidence type="ECO:0000256" key="5">
    <source>
        <dbReference type="ARBA" id="ARBA00023163"/>
    </source>
</evidence>
<dbReference type="EMBL" id="JBBBZM010000004">
    <property type="protein sequence ID" value="KAL0640366.1"/>
    <property type="molecule type" value="Genomic_DNA"/>
</dbReference>
<keyword evidence="6" id="KW-0539">Nucleus</keyword>
<reference evidence="9 10" key="1">
    <citation type="submission" date="2024-02" db="EMBL/GenBank/DDBJ databases">
        <title>Discinaceae phylogenomics.</title>
        <authorList>
            <person name="Dirks A.C."/>
            <person name="James T.Y."/>
        </authorList>
    </citation>
    <scope>NUCLEOTIDE SEQUENCE [LARGE SCALE GENOMIC DNA]</scope>
    <source>
        <strain evidence="9 10">ACD0624</strain>
    </source>
</reference>
<evidence type="ECO:0000256" key="6">
    <source>
        <dbReference type="ARBA" id="ARBA00023242"/>
    </source>
</evidence>
<evidence type="ECO:0000313" key="9">
    <source>
        <dbReference type="EMBL" id="KAL0640366.1"/>
    </source>
</evidence>
<evidence type="ECO:0000259" key="7">
    <source>
        <dbReference type="Pfam" id="PF02270"/>
    </source>
</evidence>
<dbReference type="InterPro" id="IPR003196">
    <property type="entry name" value="TFIIF_beta"/>
</dbReference>
<feature type="domain" description="TFIIF beta subunit N-terminal" evidence="8">
    <location>
        <begin position="50"/>
        <end position="189"/>
    </location>
</feature>
<name>A0ABR3GWP2_9PEZI</name>
<organism evidence="9 10">
    <name type="scientific">Discina gigas</name>
    <dbReference type="NCBI Taxonomy" id="1032678"/>
    <lineage>
        <taxon>Eukaryota</taxon>
        <taxon>Fungi</taxon>
        <taxon>Dikarya</taxon>
        <taxon>Ascomycota</taxon>
        <taxon>Pezizomycotina</taxon>
        <taxon>Pezizomycetes</taxon>
        <taxon>Pezizales</taxon>
        <taxon>Discinaceae</taxon>
        <taxon>Discina</taxon>
    </lineage>
</organism>
<dbReference type="PANTHER" id="PTHR10445">
    <property type="entry name" value="GENERAL TRANSCRIPTION FACTOR IIF SUBUNIT 2"/>
    <property type="match status" value="1"/>
</dbReference>
<dbReference type="InterPro" id="IPR036388">
    <property type="entry name" value="WH-like_DNA-bd_sf"/>
</dbReference>
<dbReference type="Proteomes" id="UP001447188">
    <property type="component" value="Unassembled WGS sequence"/>
</dbReference>
<keyword evidence="3" id="KW-0805">Transcription regulation</keyword>
<evidence type="ECO:0000256" key="4">
    <source>
        <dbReference type="ARBA" id="ARBA00023125"/>
    </source>
</evidence>
<keyword evidence="5" id="KW-0804">Transcription</keyword>